<dbReference type="Proteomes" id="UP000268313">
    <property type="component" value="Unassembled WGS sequence"/>
</dbReference>
<keyword evidence="2" id="KW-1185">Reference proteome</keyword>
<gene>
    <name evidence="1" type="ORF">D7X32_03705</name>
</gene>
<reference evidence="2" key="1">
    <citation type="submission" date="2018-09" db="EMBL/GenBank/DDBJ databases">
        <authorList>
            <person name="Livingstone P.G."/>
            <person name="Whitworth D.E."/>
        </authorList>
    </citation>
    <scope>NUCLEOTIDE SEQUENCE [LARGE SCALE GENOMIC DNA]</scope>
    <source>
        <strain evidence="2">CA043D</strain>
    </source>
</reference>
<accession>A0A3A8KFN3</accession>
<evidence type="ECO:0000313" key="1">
    <source>
        <dbReference type="EMBL" id="RKH06953.1"/>
    </source>
</evidence>
<protein>
    <submittedName>
        <fullName evidence="1">Uncharacterized protein</fullName>
    </submittedName>
</protein>
<comment type="caution">
    <text evidence="1">The sequence shown here is derived from an EMBL/GenBank/DDBJ whole genome shotgun (WGS) entry which is preliminary data.</text>
</comment>
<organism evidence="1 2">
    <name type="scientific">Corallococcus carmarthensis</name>
    <dbReference type="NCBI Taxonomy" id="2316728"/>
    <lineage>
        <taxon>Bacteria</taxon>
        <taxon>Pseudomonadati</taxon>
        <taxon>Myxococcota</taxon>
        <taxon>Myxococcia</taxon>
        <taxon>Myxococcales</taxon>
        <taxon>Cystobacterineae</taxon>
        <taxon>Myxococcaceae</taxon>
        <taxon>Corallococcus</taxon>
    </lineage>
</organism>
<proteinExistence type="predicted"/>
<sequence>MKVLESLTTYMRTSVWTGRGYPVEVYLYRWQQTAETAGDSRDGIDDFIYGLTSREALEVIMKKCPQPAVDVLKRLVEEADEKFRAATRDDGGQALSKFWIPAGTTWWYSRRPFTGPLSTYLDTGKYGT</sequence>
<evidence type="ECO:0000313" key="2">
    <source>
        <dbReference type="Proteomes" id="UP000268313"/>
    </source>
</evidence>
<dbReference type="EMBL" id="RAWE01000007">
    <property type="protein sequence ID" value="RKH06953.1"/>
    <property type="molecule type" value="Genomic_DNA"/>
</dbReference>
<dbReference type="AlphaFoldDB" id="A0A3A8KFN3"/>
<name>A0A3A8KFN3_9BACT</name>